<dbReference type="PROSITE" id="PS51343">
    <property type="entry name" value="PII_GLNB_DOM"/>
    <property type="match status" value="1"/>
</dbReference>
<dbReference type="GO" id="GO:0006808">
    <property type="term" value="P:regulation of nitrogen utilization"/>
    <property type="evidence" value="ECO:0007669"/>
    <property type="project" value="InterPro"/>
</dbReference>
<reference evidence="2" key="1">
    <citation type="submission" date="2017-06" db="EMBL/GenBank/DDBJ databases">
        <authorList>
            <person name="Varghese N."/>
            <person name="Submissions S."/>
        </authorList>
    </citation>
    <scope>NUCLEOTIDE SEQUENCE [LARGE SCALE GENOMIC DNA]</scope>
    <source>
        <strain evidence="2">DSM 45423</strain>
    </source>
</reference>
<evidence type="ECO:0000313" key="2">
    <source>
        <dbReference type="Proteomes" id="UP000198386"/>
    </source>
</evidence>
<dbReference type="InterPro" id="IPR002187">
    <property type="entry name" value="N-reg_PII"/>
</dbReference>
<dbReference type="Gene3D" id="3.30.70.120">
    <property type="match status" value="1"/>
</dbReference>
<dbReference type="InterPro" id="IPR015867">
    <property type="entry name" value="N-reg_PII/ATP_PRibTrfase_C"/>
</dbReference>
<dbReference type="GO" id="GO:0030234">
    <property type="term" value="F:enzyme regulator activity"/>
    <property type="evidence" value="ECO:0007669"/>
    <property type="project" value="InterPro"/>
</dbReference>
<gene>
    <name evidence="1" type="ORF">SAMN04488107_0783</name>
</gene>
<dbReference type="RefSeq" id="WP_217897147.1">
    <property type="nucleotide sequence ID" value="NZ_FZOH01000001.1"/>
</dbReference>
<keyword evidence="2" id="KW-1185">Reference proteome</keyword>
<proteinExistence type="predicted"/>
<dbReference type="EMBL" id="FZOH01000001">
    <property type="protein sequence ID" value="SNR94620.1"/>
    <property type="molecule type" value="Genomic_DNA"/>
</dbReference>
<name>A0A239AGE3_9ACTN</name>
<dbReference type="Pfam" id="PF00543">
    <property type="entry name" value="P-II"/>
    <property type="match status" value="1"/>
</dbReference>
<organism evidence="1 2">
    <name type="scientific">Geodermatophilus saharensis</name>
    <dbReference type="NCBI Taxonomy" id="1137994"/>
    <lineage>
        <taxon>Bacteria</taxon>
        <taxon>Bacillati</taxon>
        <taxon>Actinomycetota</taxon>
        <taxon>Actinomycetes</taxon>
        <taxon>Geodermatophilales</taxon>
        <taxon>Geodermatophilaceae</taxon>
        <taxon>Geodermatophilus</taxon>
    </lineage>
</organism>
<dbReference type="SUPFAM" id="SSF54913">
    <property type="entry name" value="GlnB-like"/>
    <property type="match status" value="1"/>
</dbReference>
<sequence>MTAREGLTRMTRVEVVVPGSGAAGVREVFTAAGATGYTALSGVSGLGHSGYHQGRLLFNDQAPLELLITVVPDDRADALLAGLRRILASGSGVMFVSDTYVSRPEYFS</sequence>
<dbReference type="InterPro" id="IPR011322">
    <property type="entry name" value="N-reg_PII-like_a/b"/>
</dbReference>
<evidence type="ECO:0000313" key="1">
    <source>
        <dbReference type="EMBL" id="SNR94620.1"/>
    </source>
</evidence>
<protein>
    <submittedName>
        <fullName evidence="1">Nitrogen regulatory protein P-II family</fullName>
    </submittedName>
</protein>
<dbReference type="Proteomes" id="UP000198386">
    <property type="component" value="Unassembled WGS sequence"/>
</dbReference>
<accession>A0A239AGE3</accession>
<dbReference type="AlphaFoldDB" id="A0A239AGE3"/>